<dbReference type="RefSeq" id="WP_132425408.1">
    <property type="nucleotide sequence ID" value="NZ_SMFZ01000001.1"/>
</dbReference>
<proteinExistence type="predicted"/>
<comment type="caution">
    <text evidence="1">The sequence shown here is derived from an EMBL/GenBank/DDBJ whole genome shotgun (WGS) entry which is preliminary data.</text>
</comment>
<accession>A0A4R1HWL4</accession>
<protein>
    <submittedName>
        <fullName evidence="1">Protein gp37</fullName>
    </submittedName>
</protein>
<sequence length="248" mass="28096">MATTSAIEWTEVTWNPTTGCDRVSAGCDNCYAMTLAKRLKAMGQARYQADGDPRTSGPGFDLTLHPESLEAPYHWRKPRIVFVNSMSDLFHARVPVDYLRQVFKVMWDNPQHTFQMLTKRSLRLRRLSPELDWPPNLWMGVTVESAEHVSRIDDLRRTGATVRFLSCEPLIGPLPGINLDQIDWLIAGGESGAHARPIEKGWVDEIRDSCLDQQVAFFFKQWGGRTPKANGRLLDGRTWNEMPELAAG</sequence>
<dbReference type="EMBL" id="SMFZ01000001">
    <property type="protein sequence ID" value="TCK27127.1"/>
    <property type="molecule type" value="Genomic_DNA"/>
</dbReference>
<keyword evidence="2" id="KW-1185">Reference proteome</keyword>
<dbReference type="Pfam" id="PF07505">
    <property type="entry name" value="DUF5131"/>
    <property type="match status" value="1"/>
</dbReference>
<dbReference type="OrthoDB" id="9787478at2"/>
<dbReference type="AlphaFoldDB" id="A0A4R1HWL4"/>
<evidence type="ECO:0000313" key="1">
    <source>
        <dbReference type="EMBL" id="TCK27127.1"/>
    </source>
</evidence>
<dbReference type="InterPro" id="IPR011101">
    <property type="entry name" value="DUF5131"/>
</dbReference>
<dbReference type="Proteomes" id="UP000295560">
    <property type="component" value="Unassembled WGS sequence"/>
</dbReference>
<evidence type="ECO:0000313" key="2">
    <source>
        <dbReference type="Proteomes" id="UP000295560"/>
    </source>
</evidence>
<organism evidence="1 2">
    <name type="scientific">Pseudonocardia endophytica</name>
    <dbReference type="NCBI Taxonomy" id="401976"/>
    <lineage>
        <taxon>Bacteria</taxon>
        <taxon>Bacillati</taxon>
        <taxon>Actinomycetota</taxon>
        <taxon>Actinomycetes</taxon>
        <taxon>Pseudonocardiales</taxon>
        <taxon>Pseudonocardiaceae</taxon>
        <taxon>Pseudonocardia</taxon>
    </lineage>
</organism>
<reference evidence="1 2" key="1">
    <citation type="submission" date="2019-03" db="EMBL/GenBank/DDBJ databases">
        <title>Sequencing the genomes of 1000 actinobacteria strains.</title>
        <authorList>
            <person name="Klenk H.-P."/>
        </authorList>
    </citation>
    <scope>NUCLEOTIDE SEQUENCE [LARGE SCALE GENOMIC DNA]</scope>
    <source>
        <strain evidence="1 2">DSM 44969</strain>
    </source>
</reference>
<name>A0A4R1HWL4_PSEEN</name>
<gene>
    <name evidence="1" type="ORF">EV378_2986</name>
</gene>